<dbReference type="FunFam" id="3.40.50.300:FF:000552">
    <property type="entry name" value="GPN-loop GTPase 3"/>
    <property type="match status" value="1"/>
</dbReference>
<dbReference type="InterPro" id="IPR004130">
    <property type="entry name" value="Gpn"/>
</dbReference>
<evidence type="ECO:0000256" key="9">
    <source>
        <dbReference type="SAM" id="MobiDB-lite"/>
    </source>
</evidence>
<dbReference type="STRING" id="215250.A0A316YNT6"/>
<keyword evidence="5 8" id="KW-0342">GTP-binding</keyword>
<dbReference type="RefSeq" id="XP_025377516.1">
    <property type="nucleotide sequence ID" value="XM_025521649.1"/>
</dbReference>
<dbReference type="Gene3D" id="3.40.50.300">
    <property type="entry name" value="P-loop containing nucleotide triphosphate hydrolases"/>
    <property type="match status" value="1"/>
</dbReference>
<feature type="region of interest" description="Disordered" evidence="9">
    <location>
        <begin position="268"/>
        <end position="291"/>
    </location>
</feature>
<name>A0A316YNT6_9BASI</name>
<protein>
    <recommendedName>
        <fullName evidence="2 8">GPN-loop GTPase 3</fullName>
    </recommendedName>
</protein>
<dbReference type="FunCoup" id="A0A316YNT6">
    <property type="interactions" value="625"/>
</dbReference>
<comment type="similarity">
    <text evidence="1 8">Belongs to the GPN-loop GTPase family.</text>
</comment>
<dbReference type="CDD" id="cd17872">
    <property type="entry name" value="GPN3"/>
    <property type="match status" value="1"/>
</dbReference>
<evidence type="ECO:0000256" key="3">
    <source>
        <dbReference type="ARBA" id="ARBA00022741"/>
    </source>
</evidence>
<dbReference type="EMBL" id="KZ819636">
    <property type="protein sequence ID" value="PWN90318.1"/>
    <property type="molecule type" value="Genomic_DNA"/>
</dbReference>
<proteinExistence type="inferred from homology"/>
<keyword evidence="4 8" id="KW-0378">Hydrolase</keyword>
<dbReference type="AlphaFoldDB" id="A0A316YNT6"/>
<evidence type="ECO:0000256" key="1">
    <source>
        <dbReference type="ARBA" id="ARBA00005290"/>
    </source>
</evidence>
<evidence type="ECO:0000256" key="4">
    <source>
        <dbReference type="ARBA" id="ARBA00022801"/>
    </source>
</evidence>
<evidence type="ECO:0000256" key="7">
    <source>
        <dbReference type="ARBA" id="ARBA00061952"/>
    </source>
</evidence>
<keyword evidence="11" id="KW-1185">Reference proteome</keyword>
<evidence type="ECO:0000313" key="10">
    <source>
        <dbReference type="EMBL" id="PWN90318.1"/>
    </source>
</evidence>
<dbReference type="PANTHER" id="PTHR21231">
    <property type="entry name" value="XPA-BINDING PROTEIN 1-RELATED"/>
    <property type="match status" value="1"/>
</dbReference>
<evidence type="ECO:0000256" key="5">
    <source>
        <dbReference type="ARBA" id="ARBA00023134"/>
    </source>
</evidence>
<evidence type="ECO:0000256" key="6">
    <source>
        <dbReference type="ARBA" id="ARBA00054449"/>
    </source>
</evidence>
<evidence type="ECO:0000256" key="2">
    <source>
        <dbReference type="ARBA" id="ARBA00014587"/>
    </source>
</evidence>
<dbReference type="GeneID" id="37043565"/>
<dbReference type="SUPFAM" id="SSF52540">
    <property type="entry name" value="P-loop containing nucleoside triphosphate hydrolases"/>
    <property type="match status" value="1"/>
</dbReference>
<comment type="function">
    <text evidence="6 8">Small GTPase required for proper nuclear import of RNA polymerase II and III (RNAPII and RNAPIII). May act at an RNAP assembly step prior to nuclear import.</text>
</comment>
<accession>A0A316YNT6</accession>
<sequence>MGRYAVLVTGPAGSGKSTLCSSLITHAQAQGRSMHLFNMDPAAENFEYEPSIDIRDLISLEDVMDEMQLGPNGGLVFCFEYLMNNLDWLEEQLNNAFETDYLIIDCPGQIELYTHTSLLSRFVNLLTQNFNYRLCALYLLESNFVDDAPKFFAGTLSAMSTMINLEVAQINVMSKMDLVKRGETGETKGLLGRAGRTGKDMDRFLEPDPLLLVGEANQKTNPRFHALNQAIVQLIDDFSMVSFMPLDATDEESVGALLSHVDNAMQYGEDEEPKEPKDMDMGDFADADNEV</sequence>
<keyword evidence="3 8" id="KW-0547">Nucleotide-binding</keyword>
<comment type="subunit">
    <text evidence="7">Heterodimers with GPN1 or GPN2. Binds to RNA polymerase II (RNAPII).</text>
</comment>
<evidence type="ECO:0000256" key="8">
    <source>
        <dbReference type="RuleBase" id="RU365059"/>
    </source>
</evidence>
<gene>
    <name evidence="10" type="ORF">FA10DRAFT_266808</name>
</gene>
<dbReference type="InterPro" id="IPR027417">
    <property type="entry name" value="P-loop_NTPase"/>
</dbReference>
<dbReference type="InParanoid" id="A0A316YNT6"/>
<dbReference type="InterPro" id="IPR030228">
    <property type="entry name" value="Gpn3"/>
</dbReference>
<dbReference type="GO" id="GO:0005525">
    <property type="term" value="F:GTP binding"/>
    <property type="evidence" value="ECO:0007669"/>
    <property type="project" value="UniProtKB-KW"/>
</dbReference>
<dbReference type="Pfam" id="PF03029">
    <property type="entry name" value="ATP_bind_1"/>
    <property type="match status" value="1"/>
</dbReference>
<dbReference type="PANTHER" id="PTHR21231:SF7">
    <property type="entry name" value="GPN-LOOP GTPASE 3"/>
    <property type="match status" value="1"/>
</dbReference>
<organism evidence="10 11">
    <name type="scientific">Acaromyces ingoldii</name>
    <dbReference type="NCBI Taxonomy" id="215250"/>
    <lineage>
        <taxon>Eukaryota</taxon>
        <taxon>Fungi</taxon>
        <taxon>Dikarya</taxon>
        <taxon>Basidiomycota</taxon>
        <taxon>Ustilaginomycotina</taxon>
        <taxon>Exobasidiomycetes</taxon>
        <taxon>Exobasidiales</taxon>
        <taxon>Cryptobasidiaceae</taxon>
        <taxon>Acaromyces</taxon>
    </lineage>
</organism>
<evidence type="ECO:0000313" key="11">
    <source>
        <dbReference type="Proteomes" id="UP000245768"/>
    </source>
</evidence>
<dbReference type="OrthoDB" id="5839at2759"/>
<dbReference type="GO" id="GO:0003924">
    <property type="term" value="F:GTPase activity"/>
    <property type="evidence" value="ECO:0007669"/>
    <property type="project" value="TreeGrafter"/>
</dbReference>
<feature type="compositionally biased region" description="Acidic residues" evidence="9">
    <location>
        <begin position="281"/>
        <end position="291"/>
    </location>
</feature>
<reference evidence="10 11" key="1">
    <citation type="journal article" date="2018" name="Mol. Biol. Evol.">
        <title>Broad Genomic Sampling Reveals a Smut Pathogenic Ancestry of the Fungal Clade Ustilaginomycotina.</title>
        <authorList>
            <person name="Kijpornyongpan T."/>
            <person name="Mondo S.J."/>
            <person name="Barry K."/>
            <person name="Sandor L."/>
            <person name="Lee J."/>
            <person name="Lipzen A."/>
            <person name="Pangilinan J."/>
            <person name="LaButti K."/>
            <person name="Hainaut M."/>
            <person name="Henrissat B."/>
            <person name="Grigoriev I.V."/>
            <person name="Spatafora J.W."/>
            <person name="Aime M.C."/>
        </authorList>
    </citation>
    <scope>NUCLEOTIDE SEQUENCE [LARGE SCALE GENOMIC DNA]</scope>
    <source>
        <strain evidence="10 11">MCA 4198</strain>
    </source>
</reference>
<dbReference type="Proteomes" id="UP000245768">
    <property type="component" value="Unassembled WGS sequence"/>
</dbReference>